<feature type="binding site" evidence="7">
    <location>
        <position position="253"/>
    </location>
    <ligand>
        <name>Mn(2+)</name>
        <dbReference type="ChEBI" id="CHEBI:29035"/>
        <label>1</label>
    </ligand>
</feature>
<dbReference type="InterPro" id="IPR029149">
    <property type="entry name" value="Creatin/AminoP/Spt16_N"/>
</dbReference>
<dbReference type="GO" id="GO:0016795">
    <property type="term" value="F:phosphoric triester hydrolase activity"/>
    <property type="evidence" value="ECO:0007669"/>
    <property type="project" value="InterPro"/>
</dbReference>
<dbReference type="GO" id="GO:0005829">
    <property type="term" value="C:cytosol"/>
    <property type="evidence" value="ECO:0007669"/>
    <property type="project" value="TreeGrafter"/>
</dbReference>
<dbReference type="EMBL" id="FNNE01000005">
    <property type="protein sequence ID" value="SDW95813.1"/>
    <property type="molecule type" value="Genomic_DNA"/>
</dbReference>
<dbReference type="InterPro" id="IPR000994">
    <property type="entry name" value="Pept_M24"/>
</dbReference>
<evidence type="ECO:0000313" key="10">
    <source>
        <dbReference type="EMBL" id="SDW95813.1"/>
    </source>
</evidence>
<protein>
    <recommendedName>
        <fullName evidence="7">Xaa-Pro dipeptidase</fullName>
        <shortName evidence="7">X-Pro dipeptidase</shortName>
        <ecNumber evidence="7">3.4.13.9</ecNumber>
    </recommendedName>
    <alternativeName>
        <fullName evidence="7">Imidodipeptidase</fullName>
    </alternativeName>
    <alternativeName>
        <fullName evidence="7">Proline dipeptidase</fullName>
        <shortName evidence="7">Prolidase</shortName>
    </alternativeName>
</protein>
<dbReference type="AlphaFoldDB" id="A0A1H2XSG4"/>
<feature type="domain" description="Xaa-Pro dipeptidase N-terminal" evidence="9">
    <location>
        <begin position="13"/>
        <end position="148"/>
    </location>
</feature>
<dbReference type="EC" id="3.4.13.9" evidence="7"/>
<keyword evidence="5 7" id="KW-0482">Metalloprotease</keyword>
<dbReference type="GO" id="GO:0006508">
    <property type="term" value="P:proteolysis"/>
    <property type="evidence" value="ECO:0007669"/>
    <property type="project" value="UniProtKB-KW"/>
</dbReference>
<keyword evidence="6 7" id="KW-0464">Manganese</keyword>
<evidence type="ECO:0000259" key="8">
    <source>
        <dbReference type="Pfam" id="PF00557"/>
    </source>
</evidence>
<name>A0A1H2XSG4_9GAMM</name>
<dbReference type="Pfam" id="PF00557">
    <property type="entry name" value="Peptidase_M24"/>
    <property type="match status" value="1"/>
</dbReference>
<dbReference type="Pfam" id="PF21216">
    <property type="entry name" value="PepQ_N"/>
    <property type="match status" value="1"/>
</dbReference>
<dbReference type="GO" id="GO:0102009">
    <property type="term" value="F:proline dipeptidase activity"/>
    <property type="evidence" value="ECO:0007669"/>
    <property type="project" value="UniProtKB-EC"/>
</dbReference>
<dbReference type="GO" id="GO:0008235">
    <property type="term" value="F:metalloexopeptidase activity"/>
    <property type="evidence" value="ECO:0007669"/>
    <property type="project" value="UniProtKB-UniRule"/>
</dbReference>
<feature type="binding site" evidence="7">
    <location>
        <position position="242"/>
    </location>
    <ligand>
        <name>Mn(2+)</name>
        <dbReference type="ChEBI" id="CHEBI:29035"/>
        <label>2</label>
    </ligand>
</feature>
<keyword evidence="3 7" id="KW-0378">Hydrolase</keyword>
<dbReference type="HAMAP" id="MF_01279">
    <property type="entry name" value="X_Pro_dipeptid"/>
    <property type="match status" value="1"/>
</dbReference>
<evidence type="ECO:0000256" key="5">
    <source>
        <dbReference type="ARBA" id="ARBA00023049"/>
    </source>
</evidence>
<dbReference type="PANTHER" id="PTHR43226:SF8">
    <property type="entry name" value="XAA-PRO DIPEPTIDASE"/>
    <property type="match status" value="1"/>
</dbReference>
<dbReference type="SUPFAM" id="SSF55920">
    <property type="entry name" value="Creatinase/aminopeptidase"/>
    <property type="match status" value="1"/>
</dbReference>
<dbReference type="InterPro" id="IPR001131">
    <property type="entry name" value="Peptidase_M24B_aminopep-P_CS"/>
</dbReference>
<keyword evidence="2 7" id="KW-0479">Metal-binding</keyword>
<accession>A0A1H2XSG4</accession>
<evidence type="ECO:0000256" key="4">
    <source>
        <dbReference type="ARBA" id="ARBA00022997"/>
    </source>
</evidence>
<feature type="binding site" evidence="7">
    <location>
        <position position="412"/>
    </location>
    <ligand>
        <name>Mn(2+)</name>
        <dbReference type="ChEBI" id="CHEBI:29035"/>
        <label>2</label>
    </ligand>
</feature>
<dbReference type="InterPro" id="IPR036005">
    <property type="entry name" value="Creatinase/aminopeptidase-like"/>
</dbReference>
<dbReference type="GO" id="GO:0046872">
    <property type="term" value="F:metal ion binding"/>
    <property type="evidence" value="ECO:0007669"/>
    <property type="project" value="UniProtKB-KW"/>
</dbReference>
<evidence type="ECO:0000256" key="7">
    <source>
        <dbReference type="HAMAP-Rule" id="MF_01279"/>
    </source>
</evidence>
<evidence type="ECO:0000259" key="9">
    <source>
        <dbReference type="Pfam" id="PF21216"/>
    </source>
</evidence>
<dbReference type="Proteomes" id="UP000199675">
    <property type="component" value="Unassembled WGS sequence"/>
</dbReference>
<dbReference type="NCBIfam" id="NF010133">
    <property type="entry name" value="PRK13607.1"/>
    <property type="match status" value="1"/>
</dbReference>
<evidence type="ECO:0000313" key="11">
    <source>
        <dbReference type="Proteomes" id="UP000199675"/>
    </source>
</evidence>
<feature type="binding site" evidence="7">
    <location>
        <position position="412"/>
    </location>
    <ligand>
        <name>Mn(2+)</name>
        <dbReference type="ChEBI" id="CHEBI:29035"/>
        <label>1</label>
    </ligand>
</feature>
<keyword evidence="4 7" id="KW-0224">Dipeptidase</keyword>
<reference evidence="10 11" key="1">
    <citation type="submission" date="2016-10" db="EMBL/GenBank/DDBJ databases">
        <authorList>
            <person name="de Groot N.N."/>
        </authorList>
    </citation>
    <scope>NUCLEOTIDE SEQUENCE [LARGE SCALE GENOMIC DNA]</scope>
    <source>
        <strain evidence="10 11">CGMCC 1.7059</strain>
    </source>
</reference>
<comment type="catalytic activity">
    <reaction evidence="7">
        <text>Xaa-L-Pro dipeptide + H2O = an L-alpha-amino acid + L-proline</text>
        <dbReference type="Rhea" id="RHEA:76407"/>
        <dbReference type="ChEBI" id="CHEBI:15377"/>
        <dbReference type="ChEBI" id="CHEBI:59869"/>
        <dbReference type="ChEBI" id="CHEBI:60039"/>
        <dbReference type="ChEBI" id="CHEBI:195196"/>
        <dbReference type="EC" id="3.4.13.9"/>
    </reaction>
</comment>
<dbReference type="InterPro" id="IPR022846">
    <property type="entry name" value="X_Pro_dipept"/>
</dbReference>
<gene>
    <name evidence="7" type="primary">pepQ</name>
    <name evidence="10" type="ORF">SAMN04487960_105148</name>
</gene>
<feature type="binding site" evidence="7">
    <location>
        <position position="335"/>
    </location>
    <ligand>
        <name>Mn(2+)</name>
        <dbReference type="ChEBI" id="CHEBI:29035"/>
        <label>1</label>
    </ligand>
</feature>
<evidence type="ECO:0000256" key="3">
    <source>
        <dbReference type="ARBA" id="ARBA00022801"/>
    </source>
</evidence>
<comment type="cofactor">
    <cofactor evidence="7">
        <name>Mn(2+)</name>
        <dbReference type="ChEBI" id="CHEBI:29035"/>
    </cofactor>
    <text evidence="7">Binds 2 manganese ions per subunit.</text>
</comment>
<dbReference type="PROSITE" id="PS00491">
    <property type="entry name" value="PROLINE_PEPTIDASE"/>
    <property type="match status" value="1"/>
</dbReference>
<feature type="binding site" evidence="7">
    <location>
        <position position="373"/>
    </location>
    <ligand>
        <name>Mn(2+)</name>
        <dbReference type="ChEBI" id="CHEBI:29035"/>
        <label>1</label>
    </ligand>
</feature>
<dbReference type="InterPro" id="IPR052433">
    <property type="entry name" value="X-Pro_dipept-like"/>
</dbReference>
<dbReference type="RefSeq" id="WP_091812885.1">
    <property type="nucleotide sequence ID" value="NZ_FNNE01000005.1"/>
</dbReference>
<dbReference type="PANTHER" id="PTHR43226">
    <property type="entry name" value="XAA-PRO AMINOPEPTIDASE 3"/>
    <property type="match status" value="1"/>
</dbReference>
<organism evidence="10 11">
    <name type="scientific">Marinobacter mobilis</name>
    <dbReference type="NCBI Taxonomy" id="488533"/>
    <lineage>
        <taxon>Bacteria</taxon>
        <taxon>Pseudomonadati</taxon>
        <taxon>Pseudomonadota</taxon>
        <taxon>Gammaproteobacteria</taxon>
        <taxon>Pseudomonadales</taxon>
        <taxon>Marinobacteraceae</taxon>
        <taxon>Marinobacter</taxon>
    </lineage>
</organism>
<evidence type="ECO:0000256" key="2">
    <source>
        <dbReference type="ARBA" id="ARBA00022723"/>
    </source>
</evidence>
<dbReference type="InterPro" id="IPR048819">
    <property type="entry name" value="PepQ_N"/>
</dbReference>
<sequence length="431" mass="46259">MVNDDLLDQLQCGHLAELQARYESVLASHGYDAVLISSGAAPLRFADDQGYHFQGYGPFVHWTGLVGAEHAWLLIRPERKPLLQLHTPVDFWHATAELPQAAWVTAVELAGSADGVPPLTAGCGRLAVLGDPALLQAVAGDHNPPALVADIEATRVHKTDYEIACLAEANARAAPGHRAARQVFLAGGSEFAIGLAYQQATGQREVEAPYHSIIGLNDHAGILHYQFYDQVSPELPRSLLIDAGYRFRGYCSDITRTWAGPQQGPFQALIVALEALQKRLCQAVAPGVDFVALHRKTHLGLAALLDSAGLVQGLDDEAMVAAGITRAFFPHGLGHLLGVQVHDVGGKPVPPPVDAPFLRMTRTLEAGMVVTIEPGLYFIPSLLAPLLTGPLSAHMNRRLLDALMPCGGIRIEDNVLVTADGPRNLTREQLP</sequence>
<proteinExistence type="inferred from homology"/>
<comment type="similarity">
    <text evidence="7">Belongs to the peptidase M24B family. Bacterial-type prolidase subfamily.</text>
</comment>
<keyword evidence="11" id="KW-1185">Reference proteome</keyword>
<keyword evidence="1 7" id="KW-0645">Protease</keyword>
<evidence type="ECO:0000256" key="1">
    <source>
        <dbReference type="ARBA" id="ARBA00022670"/>
    </source>
</evidence>
<evidence type="ECO:0000256" key="6">
    <source>
        <dbReference type="ARBA" id="ARBA00023211"/>
    </source>
</evidence>
<dbReference type="Gene3D" id="3.90.230.10">
    <property type="entry name" value="Creatinase/methionine aminopeptidase superfamily"/>
    <property type="match status" value="1"/>
</dbReference>
<dbReference type="Gene3D" id="3.40.350.10">
    <property type="entry name" value="Creatinase/prolidase N-terminal domain"/>
    <property type="match status" value="1"/>
</dbReference>
<dbReference type="GO" id="GO:0004177">
    <property type="term" value="F:aminopeptidase activity"/>
    <property type="evidence" value="ECO:0007669"/>
    <property type="project" value="TreeGrafter"/>
</dbReference>
<feature type="binding site" evidence="7">
    <location>
        <position position="253"/>
    </location>
    <ligand>
        <name>Mn(2+)</name>
        <dbReference type="ChEBI" id="CHEBI:29035"/>
        <label>2</label>
    </ligand>
</feature>
<comment type="function">
    <text evidence="7">Splits dipeptides with a prolyl residue in the C-terminal position.</text>
</comment>
<feature type="domain" description="Peptidase M24" evidence="8">
    <location>
        <begin position="165"/>
        <end position="419"/>
    </location>
</feature>
<dbReference type="OrthoDB" id="9806388at2"/>
<dbReference type="STRING" id="488533.SAMN04487960_105148"/>